<comment type="caution">
    <text evidence="12">The sequence shown here is derived from an EMBL/GenBank/DDBJ whole genome shotgun (WGS) entry which is preliminary data.</text>
</comment>
<dbReference type="NCBIfam" id="NF009131">
    <property type="entry name" value="PRK12484.1"/>
    <property type="match status" value="1"/>
</dbReference>
<proteinExistence type="inferred from homology"/>
<dbReference type="Pfam" id="PF04095">
    <property type="entry name" value="NAPRTase"/>
    <property type="match status" value="1"/>
</dbReference>
<dbReference type="SUPFAM" id="SSF54675">
    <property type="entry name" value="Nicotinate/Quinolinate PRTase N-terminal domain-like"/>
    <property type="match status" value="1"/>
</dbReference>
<keyword evidence="5 9" id="KW-0436">Ligase</keyword>
<dbReference type="InterPro" id="IPR036068">
    <property type="entry name" value="Nicotinate_pribotase-like_C"/>
</dbReference>
<dbReference type="GO" id="GO:0016757">
    <property type="term" value="F:glycosyltransferase activity"/>
    <property type="evidence" value="ECO:0007669"/>
    <property type="project" value="UniProtKB-KW"/>
</dbReference>
<evidence type="ECO:0000256" key="5">
    <source>
        <dbReference type="ARBA" id="ARBA00022598"/>
    </source>
</evidence>
<dbReference type="NCBIfam" id="TIGR01513">
    <property type="entry name" value="NAPRTase_put"/>
    <property type="match status" value="1"/>
</dbReference>
<keyword evidence="7 9" id="KW-0808">Transferase</keyword>
<dbReference type="EC" id="6.3.4.21" evidence="3 9"/>
<evidence type="ECO:0000256" key="3">
    <source>
        <dbReference type="ARBA" id="ARBA00013236"/>
    </source>
</evidence>
<feature type="domain" description="Nicotinate phosphoribosyltransferase N-terminal" evidence="11">
    <location>
        <begin position="12"/>
        <end position="142"/>
    </location>
</feature>
<gene>
    <name evidence="12" type="primary">pncB</name>
    <name evidence="12" type="ORF">RM531_05510</name>
</gene>
<dbReference type="PANTHER" id="PTHR11098:SF1">
    <property type="entry name" value="NICOTINATE PHOSPHORIBOSYLTRANSFERASE"/>
    <property type="match status" value="1"/>
</dbReference>
<dbReference type="InterPro" id="IPR013785">
    <property type="entry name" value="Aldolase_TIM"/>
</dbReference>
<dbReference type="InterPro" id="IPR041525">
    <property type="entry name" value="N/Namide_PRibTrfase"/>
</dbReference>
<evidence type="ECO:0000256" key="1">
    <source>
        <dbReference type="ARBA" id="ARBA00004952"/>
    </source>
</evidence>
<evidence type="ECO:0000313" key="13">
    <source>
        <dbReference type="Proteomes" id="UP001259982"/>
    </source>
</evidence>
<evidence type="ECO:0000259" key="10">
    <source>
        <dbReference type="Pfam" id="PF04095"/>
    </source>
</evidence>
<dbReference type="InterPro" id="IPR006405">
    <property type="entry name" value="Nic_PRibTrfase_pncB"/>
</dbReference>
<dbReference type="Gene3D" id="3.20.140.10">
    <property type="entry name" value="nicotinate phosphoribosyltransferase"/>
    <property type="match status" value="1"/>
</dbReference>
<dbReference type="InterPro" id="IPR007229">
    <property type="entry name" value="Nic_PRibTrfase-Fam"/>
</dbReference>
<dbReference type="Gene3D" id="3.20.20.70">
    <property type="entry name" value="Aldolase class I"/>
    <property type="match status" value="1"/>
</dbReference>
<reference evidence="12 13" key="1">
    <citation type="submission" date="2023-09" db="EMBL/GenBank/DDBJ databases">
        <authorList>
            <person name="Rey-Velasco X."/>
        </authorList>
    </citation>
    <scope>NUCLEOTIDE SEQUENCE [LARGE SCALE GENOMIC DNA]</scope>
    <source>
        <strain evidence="12 13">P385</strain>
    </source>
</reference>
<comment type="pathway">
    <text evidence="1 9">Cofactor biosynthesis; NAD(+) biosynthesis; nicotinate D-ribonucleotide from nicotinate: step 1/1.</text>
</comment>
<evidence type="ECO:0000259" key="11">
    <source>
        <dbReference type="Pfam" id="PF17767"/>
    </source>
</evidence>
<evidence type="ECO:0000256" key="9">
    <source>
        <dbReference type="RuleBase" id="RU365100"/>
    </source>
</evidence>
<dbReference type="PIRSF" id="PIRSF000484">
    <property type="entry name" value="NAPRT"/>
    <property type="match status" value="1"/>
</dbReference>
<keyword evidence="13" id="KW-1185">Reference proteome</keyword>
<keyword evidence="12" id="KW-0328">Glycosyltransferase</keyword>
<evidence type="ECO:0000256" key="2">
    <source>
        <dbReference type="ARBA" id="ARBA00010897"/>
    </source>
</evidence>
<evidence type="ECO:0000256" key="7">
    <source>
        <dbReference type="ARBA" id="ARBA00022679"/>
    </source>
</evidence>
<organism evidence="12 13">
    <name type="scientific">Spectribacter acetivorans</name>
    <dbReference type="NCBI Taxonomy" id="3075603"/>
    <lineage>
        <taxon>Bacteria</taxon>
        <taxon>Pseudomonadati</taxon>
        <taxon>Pseudomonadota</taxon>
        <taxon>Gammaproteobacteria</taxon>
        <taxon>Salinisphaerales</taxon>
        <taxon>Salinisphaeraceae</taxon>
        <taxon>Spectribacter</taxon>
    </lineage>
</organism>
<accession>A0ABU3B644</accession>
<sequence length="472" mass="50627">MLRTHDGGSLALLTDLYQLTMAYAHWRTADPEREAVFNLFFREAPFGQDFALACGLADVRDYLADFRFAPDDIDYLRTLTDARGGRLFDSAFLDYLAALRFTGDVEAVPEGTAVFPREPMLRVRAPILQAQLLETALLNLVNFPTLIATKAARMAAAAAGDPVLDFGLRKAHGPQAGVIAARAAYIGGCAGTANVLAGKLYGIPVRGTHAHSWVMAFDDELDAFLRYAEALPDNCIFLVDTYDTRAGVDNAIAAGRQLRERGHEMLGIRLDSGDLGNLAREARAKLDAAGFPDARIAASSSLDEHRIAELKQGGAPIVLWGVGTKLTTGAPDGALDGVYKLGAIRDDAGRWRQCAKRSDTVEKQTLAGSLQVRRFLDGDGRPLADWLYDDEVVGADFLAGRLLAGGEARGLPPAAATRDLLQPLIRAGQPVGAPPDLHAIREHATSECSAFAAVTDYEVALEARLADAQGDT</sequence>
<dbReference type="NCBIfam" id="NF006695">
    <property type="entry name" value="PRK09243.1-2"/>
    <property type="match status" value="1"/>
</dbReference>
<dbReference type="CDD" id="cd01570">
    <property type="entry name" value="NAPRTase_A"/>
    <property type="match status" value="1"/>
</dbReference>
<evidence type="ECO:0000256" key="4">
    <source>
        <dbReference type="ARBA" id="ARBA00022553"/>
    </source>
</evidence>
<comment type="similarity">
    <text evidence="2 9">Belongs to the NAPRTase family.</text>
</comment>
<dbReference type="GO" id="GO:0004516">
    <property type="term" value="F:nicotinate phosphoribosyltransferase activity"/>
    <property type="evidence" value="ECO:0007669"/>
    <property type="project" value="UniProtKB-EC"/>
</dbReference>
<keyword evidence="4" id="KW-0597">Phosphoprotein</keyword>
<dbReference type="SUPFAM" id="SSF51690">
    <property type="entry name" value="Nicotinate/Quinolinate PRTase C-terminal domain-like"/>
    <property type="match status" value="1"/>
</dbReference>
<dbReference type="Pfam" id="PF17767">
    <property type="entry name" value="NAPRTase_N"/>
    <property type="match status" value="1"/>
</dbReference>
<keyword evidence="6 9" id="KW-0662">Pyridine nucleotide biosynthesis</keyword>
<protein>
    <recommendedName>
        <fullName evidence="3 9">Nicotinate phosphoribosyltransferase</fullName>
        <ecNumber evidence="3 9">6.3.4.21</ecNumber>
    </recommendedName>
</protein>
<dbReference type="RefSeq" id="WP_311657890.1">
    <property type="nucleotide sequence ID" value="NZ_JAVRHY010000004.1"/>
</dbReference>
<comment type="PTM">
    <text evidence="9">Transiently phosphorylated on a His residue during the reaction cycle. Phosphorylation strongly increases the affinity for substrates and increases the rate of nicotinate D-ribonucleotide production. Dephosphorylation regenerates the low-affinity form of the enzyme, leading to product release.</text>
</comment>
<dbReference type="PANTHER" id="PTHR11098">
    <property type="entry name" value="NICOTINATE PHOSPHORIBOSYLTRANSFERASE"/>
    <property type="match status" value="1"/>
</dbReference>
<dbReference type="InterPro" id="IPR040727">
    <property type="entry name" value="NAPRTase_N"/>
</dbReference>
<evidence type="ECO:0000256" key="8">
    <source>
        <dbReference type="ARBA" id="ARBA00048668"/>
    </source>
</evidence>
<comment type="catalytic activity">
    <reaction evidence="8 9">
        <text>5-phospho-alpha-D-ribose 1-diphosphate + nicotinate + ATP + H2O = nicotinate beta-D-ribonucleotide + ADP + phosphate + diphosphate</text>
        <dbReference type="Rhea" id="RHEA:36163"/>
        <dbReference type="ChEBI" id="CHEBI:15377"/>
        <dbReference type="ChEBI" id="CHEBI:30616"/>
        <dbReference type="ChEBI" id="CHEBI:32544"/>
        <dbReference type="ChEBI" id="CHEBI:33019"/>
        <dbReference type="ChEBI" id="CHEBI:43474"/>
        <dbReference type="ChEBI" id="CHEBI:57502"/>
        <dbReference type="ChEBI" id="CHEBI:58017"/>
        <dbReference type="ChEBI" id="CHEBI:456216"/>
        <dbReference type="EC" id="6.3.4.21"/>
    </reaction>
</comment>
<comment type="function">
    <text evidence="9">Catalyzes the first step in the biosynthesis of NAD from nicotinic acid, the ATP-dependent synthesis of beta-nicotinate D-ribonucleotide from nicotinate and 5-phospho-D-ribose 1-phosphate.</text>
</comment>
<dbReference type="EMBL" id="JAVRHY010000004">
    <property type="protein sequence ID" value="MDT0617921.1"/>
    <property type="molecule type" value="Genomic_DNA"/>
</dbReference>
<evidence type="ECO:0000313" key="12">
    <source>
        <dbReference type="EMBL" id="MDT0617921.1"/>
    </source>
</evidence>
<evidence type="ECO:0000256" key="6">
    <source>
        <dbReference type="ARBA" id="ARBA00022642"/>
    </source>
</evidence>
<name>A0ABU3B644_9GAMM</name>
<feature type="domain" description="Nicotinate/nicotinamide phosphoribosyltransferase" evidence="10">
    <location>
        <begin position="164"/>
        <end position="356"/>
    </location>
</feature>
<dbReference type="Proteomes" id="UP001259982">
    <property type="component" value="Unassembled WGS sequence"/>
</dbReference>